<proteinExistence type="predicted"/>
<sequence>MQVSIGLSVLTLIACGIPLAWQERNVDHCQDGVDAALDHVYTAHRWTEADLPGIGGYLEVHYHLTEAGAPCTRGVPGPGDWGYQGVIRLRPEDGTRLAAAYDWAPLDDEDPVSGTPAAMWPGLAPFVPADPGWLHSDEYAELKATGAKRGDLFLSADHSTAYFVLHT</sequence>
<dbReference type="Proteomes" id="UP000676967">
    <property type="component" value="Chromosome"/>
</dbReference>
<dbReference type="EMBL" id="AP023356">
    <property type="protein sequence ID" value="BCJ41566.1"/>
    <property type="molecule type" value="Genomic_DNA"/>
</dbReference>
<reference evidence="1 2" key="1">
    <citation type="submission" date="2020-08" db="EMBL/GenBank/DDBJ databases">
        <title>Whole genome shotgun sequence of Actinoplanes ianthinogenes NBRC 13996.</title>
        <authorList>
            <person name="Komaki H."/>
            <person name="Tamura T."/>
        </authorList>
    </citation>
    <scope>NUCLEOTIDE SEQUENCE [LARGE SCALE GENOMIC DNA]</scope>
    <source>
        <strain evidence="1 2">NBRC 13996</strain>
    </source>
</reference>
<protein>
    <submittedName>
        <fullName evidence="1">Uncharacterized protein</fullName>
    </submittedName>
</protein>
<keyword evidence="2" id="KW-1185">Reference proteome</keyword>
<accession>A0ABM7LQQ1</accession>
<organism evidence="1 2">
    <name type="scientific">Actinoplanes ianthinogenes</name>
    <dbReference type="NCBI Taxonomy" id="122358"/>
    <lineage>
        <taxon>Bacteria</taxon>
        <taxon>Bacillati</taxon>
        <taxon>Actinomycetota</taxon>
        <taxon>Actinomycetes</taxon>
        <taxon>Micromonosporales</taxon>
        <taxon>Micromonosporaceae</taxon>
        <taxon>Actinoplanes</taxon>
    </lineage>
</organism>
<name>A0ABM7LQQ1_9ACTN</name>
<gene>
    <name evidence="1" type="ORF">Aiant_22230</name>
</gene>
<evidence type="ECO:0000313" key="2">
    <source>
        <dbReference type="Proteomes" id="UP000676967"/>
    </source>
</evidence>
<evidence type="ECO:0000313" key="1">
    <source>
        <dbReference type="EMBL" id="BCJ41566.1"/>
    </source>
</evidence>